<organism evidence="3 4">
    <name type="scientific">Nicotiana sylvestris</name>
    <name type="common">Wood tobacco</name>
    <name type="synonym">South American tobacco</name>
    <dbReference type="NCBI Taxonomy" id="4096"/>
    <lineage>
        <taxon>Eukaryota</taxon>
        <taxon>Viridiplantae</taxon>
        <taxon>Streptophyta</taxon>
        <taxon>Embryophyta</taxon>
        <taxon>Tracheophyta</taxon>
        <taxon>Spermatophyta</taxon>
        <taxon>Magnoliopsida</taxon>
        <taxon>eudicotyledons</taxon>
        <taxon>Gunneridae</taxon>
        <taxon>Pentapetalae</taxon>
        <taxon>asterids</taxon>
        <taxon>lamiids</taxon>
        <taxon>Solanales</taxon>
        <taxon>Solanaceae</taxon>
        <taxon>Nicotianoideae</taxon>
        <taxon>Nicotianeae</taxon>
        <taxon>Nicotiana</taxon>
    </lineage>
</organism>
<feature type="compositionally biased region" description="Low complexity" evidence="1">
    <location>
        <begin position="111"/>
        <end position="128"/>
    </location>
</feature>
<name>A0A1U7Y6K4_NICSY</name>
<evidence type="ECO:0000256" key="1">
    <source>
        <dbReference type="SAM" id="MobiDB-lite"/>
    </source>
</evidence>
<dbReference type="PANTHER" id="PTHR47481:SF21">
    <property type="entry name" value="BASIC-LEUCINE ZIPPER TRANSCRIPTION FACTOR Q-RELATED"/>
    <property type="match status" value="1"/>
</dbReference>
<feature type="compositionally biased region" description="Polar residues" evidence="1">
    <location>
        <begin position="320"/>
        <end position="331"/>
    </location>
</feature>
<feature type="compositionally biased region" description="Polar residues" evidence="1">
    <location>
        <begin position="408"/>
        <end position="425"/>
    </location>
</feature>
<reference evidence="4" key="2">
    <citation type="submission" date="2025-08" db="UniProtKB">
        <authorList>
            <consortium name="RefSeq"/>
        </authorList>
    </citation>
    <scope>IDENTIFICATION</scope>
    <source>
        <tissue evidence="4">Leaf</tissue>
    </source>
</reference>
<evidence type="ECO:0000313" key="3">
    <source>
        <dbReference type="Proteomes" id="UP000189701"/>
    </source>
</evidence>
<keyword evidence="3" id="KW-1185">Reference proteome</keyword>
<feature type="region of interest" description="Disordered" evidence="1">
    <location>
        <begin position="320"/>
        <end position="394"/>
    </location>
</feature>
<evidence type="ECO:0000313" key="4">
    <source>
        <dbReference type="RefSeq" id="XP_009794874.1"/>
    </source>
</evidence>
<feature type="region of interest" description="Disordered" evidence="1">
    <location>
        <begin position="108"/>
        <end position="141"/>
    </location>
</feature>
<feature type="compositionally biased region" description="Polar residues" evidence="1">
    <location>
        <begin position="129"/>
        <end position="141"/>
    </location>
</feature>
<dbReference type="Proteomes" id="UP000189701">
    <property type="component" value="Unplaced"/>
</dbReference>
<dbReference type="PANTHER" id="PTHR47481">
    <property type="match status" value="1"/>
</dbReference>
<dbReference type="InterPro" id="IPR054722">
    <property type="entry name" value="PolX-like_BBD"/>
</dbReference>
<gene>
    <name evidence="4" type="primary">LOC104241630</name>
</gene>
<evidence type="ECO:0000259" key="2">
    <source>
        <dbReference type="Pfam" id="PF22936"/>
    </source>
</evidence>
<dbReference type="eggNOG" id="KOG0017">
    <property type="taxonomic scope" value="Eukaryota"/>
</dbReference>
<accession>A0A1U7Y6K4</accession>
<reference evidence="3" key="1">
    <citation type="journal article" date="2013" name="Genome Biol.">
        <title>Reference genomes and transcriptomes of Nicotiana sylvestris and Nicotiana tomentosiformis.</title>
        <authorList>
            <person name="Sierro N."/>
            <person name="Battey J.N."/>
            <person name="Ouadi S."/>
            <person name="Bovet L."/>
            <person name="Goepfert S."/>
            <person name="Bakaher N."/>
            <person name="Peitsch M.C."/>
            <person name="Ivanov N.V."/>
        </authorList>
    </citation>
    <scope>NUCLEOTIDE SEQUENCE [LARGE SCALE GENOMIC DNA]</scope>
</reference>
<protein>
    <submittedName>
        <fullName evidence="4">Uncharacterized protein LOC104241630</fullName>
    </submittedName>
</protein>
<dbReference type="Pfam" id="PF22936">
    <property type="entry name" value="Pol_BBD"/>
    <property type="match status" value="1"/>
</dbReference>
<feature type="domain" description="Retrovirus-related Pol polyprotein from transposon TNT 1-94-like beta-barrel" evidence="2">
    <location>
        <begin position="189"/>
        <end position="263"/>
    </location>
</feature>
<feature type="compositionally biased region" description="Low complexity" evidence="1">
    <location>
        <begin position="351"/>
        <end position="388"/>
    </location>
</feature>
<sequence>MASVKPTIAATVAAASTVKLAWNSLHMAYDNKSQMRLAIAGASISNDELIVKILNGLGPYFCEISAAIRVRDSIISSEDLYAKLIDHELFLKHEELKKEASPITAAMVTHNRSTNSNNRSARRPNNNSQWRYNNRTNAPSQGRYINNSVHCQLCNRQGHTANICWSQSHNHIEATANFLSGMQAAPNQWIVDSGAAHHVTIEPTNFEEYNSPEGITMGDGKRIPSTHLDSTELVALNNVFKLIDTLCAPAMKPNIFSVSKFCQDNLTSIEFFSFFFSVKDLKMRTALIFGRNRNGLYEWPNFTVNNPTIQLKDKSFTPTWEVSENTPTHSPIHTPDISPLPSPLLVRDNCTSGQTSESVSSSQTPDNCTSNSLSLPSPFPVSLQQPQSHILTNNPTPYIITYQRRNKTQNLPPTCTTSLAQPTNLPSHSPPPHTSPPSPPHSPSTRPTTRSQNNIFCPKKPFNYLVQLPADVTPHTFK</sequence>
<proteinExistence type="predicted"/>
<feature type="compositionally biased region" description="Pro residues" evidence="1">
    <location>
        <begin position="428"/>
        <end position="442"/>
    </location>
</feature>
<dbReference type="AlphaFoldDB" id="A0A1U7Y6K4"/>
<dbReference type="RefSeq" id="XP_009794874.1">
    <property type="nucleotide sequence ID" value="XM_009796572.1"/>
</dbReference>
<feature type="region of interest" description="Disordered" evidence="1">
    <location>
        <begin position="408"/>
        <end position="456"/>
    </location>
</feature>